<dbReference type="AlphaFoldDB" id="A0A2H6KBN9"/>
<keyword evidence="1" id="KW-1133">Transmembrane helix</keyword>
<accession>A0A2H6KBN9</accession>
<evidence type="ECO:0000313" key="2">
    <source>
        <dbReference type="EMBL" id="GBE60405.1"/>
    </source>
</evidence>
<evidence type="ECO:0000313" key="3">
    <source>
        <dbReference type="Proteomes" id="UP000236319"/>
    </source>
</evidence>
<dbReference type="OrthoDB" id="365506at2759"/>
<protein>
    <submittedName>
        <fullName evidence="2">Ubiquinone biosynthesis</fullName>
    </submittedName>
</protein>
<feature type="transmembrane region" description="Helical" evidence="1">
    <location>
        <begin position="157"/>
        <end position="175"/>
    </location>
</feature>
<sequence>MFIARQAAFRASTKTGVYTEILGLLNVIATILCITVISNIVFRVYITGLYLITVLCVAVLYQLRVRRQRLDVMRSLDKECIAAPHIRTFVTLSIFHLAASLSVAIILAIVARVCSIVWEYMHASPTLEWNIAGLLDAVVTLFPGIMAYTGNFYGVECVCILSAATWTIALTDAFYENLNRQLSHMDQIIANGVEEFPSHGSMSYNDELVLARAFLNYSRGVSMTLDGVRNKYESNGNAMHVSFPDDPRRCPMIPFAGIPQGSATGIEVKRRRYQVDAVVFRMLIESSGRLFSSYVESFMECLVEAEGHIVALTSKRENAKDLRIELNRDSDACGACNGWLEFLLGSFWGFRPKVPHRTYDAIVLAVVYMRGLASWLCIANMLGYSDAHIQQVAKEFVAQCVSLSKAVGTVRRYSMPTHFSNTLDIVTYVINVSLKQMSVYADAMLYSTFDVDFDTFRLLEKIYKPGLKSTAE</sequence>
<name>A0A2H6KBN9_9APIC</name>
<keyword evidence="3" id="KW-1185">Reference proteome</keyword>
<comment type="caution">
    <text evidence="2">The sequence shown here is derived from an EMBL/GenBank/DDBJ whole genome shotgun (WGS) entry which is preliminary data.</text>
</comment>
<dbReference type="VEuPathDB" id="PiroplasmaDB:BOVATA_018980"/>
<organism evidence="2 3">
    <name type="scientific">Babesia ovata</name>
    <dbReference type="NCBI Taxonomy" id="189622"/>
    <lineage>
        <taxon>Eukaryota</taxon>
        <taxon>Sar</taxon>
        <taxon>Alveolata</taxon>
        <taxon>Apicomplexa</taxon>
        <taxon>Aconoidasida</taxon>
        <taxon>Piroplasmida</taxon>
        <taxon>Babesiidae</taxon>
        <taxon>Babesia</taxon>
    </lineage>
</organism>
<keyword evidence="2" id="KW-0830">Ubiquinone</keyword>
<proteinExistence type="predicted"/>
<evidence type="ECO:0000256" key="1">
    <source>
        <dbReference type="SAM" id="Phobius"/>
    </source>
</evidence>
<feature type="transmembrane region" description="Helical" evidence="1">
    <location>
        <begin position="86"/>
        <end position="111"/>
    </location>
</feature>
<feature type="transmembrane region" description="Helical" evidence="1">
    <location>
        <begin position="48"/>
        <end position="65"/>
    </location>
</feature>
<dbReference type="EMBL" id="BDSA01000002">
    <property type="protein sequence ID" value="GBE60405.1"/>
    <property type="molecule type" value="Genomic_DNA"/>
</dbReference>
<dbReference type="GeneID" id="39874175"/>
<keyword evidence="1" id="KW-0472">Membrane</keyword>
<keyword evidence="1" id="KW-0812">Transmembrane</keyword>
<dbReference type="Proteomes" id="UP000236319">
    <property type="component" value="Unassembled WGS sequence"/>
</dbReference>
<feature type="transmembrane region" description="Helical" evidence="1">
    <location>
        <begin position="131"/>
        <end position="150"/>
    </location>
</feature>
<reference evidence="2 3" key="1">
    <citation type="journal article" date="2017" name="BMC Genomics">
        <title>Whole-genome assembly of Babesia ovata and comparative genomics between closely related pathogens.</title>
        <authorList>
            <person name="Yamagishi J."/>
            <person name="Asada M."/>
            <person name="Hakimi H."/>
            <person name="Tanaka T.Q."/>
            <person name="Sugimoto C."/>
            <person name="Kawazu S."/>
        </authorList>
    </citation>
    <scope>NUCLEOTIDE SEQUENCE [LARGE SCALE GENOMIC DNA]</scope>
    <source>
        <strain evidence="2 3">Miyake</strain>
    </source>
</reference>
<dbReference type="RefSeq" id="XP_028866648.1">
    <property type="nucleotide sequence ID" value="XM_029010815.1"/>
</dbReference>
<feature type="transmembrane region" description="Helical" evidence="1">
    <location>
        <begin position="21"/>
        <end position="42"/>
    </location>
</feature>
<gene>
    <name evidence="2" type="ORF">BOVATA_018980</name>
</gene>